<dbReference type="InterPro" id="IPR007118">
    <property type="entry name" value="Expan_Lol_pI"/>
</dbReference>
<evidence type="ECO:0000259" key="8">
    <source>
        <dbReference type="PROSITE" id="PS50843"/>
    </source>
</evidence>
<evidence type="ECO:0000313" key="9">
    <source>
        <dbReference type="EMBL" id="PKA60051.1"/>
    </source>
</evidence>
<comment type="similarity">
    <text evidence="1 6">Belongs to the expansin family. Expansin A subfamily.</text>
</comment>
<evidence type="ECO:0000256" key="2">
    <source>
        <dbReference type="ARBA" id="ARBA00022512"/>
    </source>
</evidence>
<keyword evidence="6" id="KW-0961">Cell wall biogenesis/degradation</keyword>
<gene>
    <name evidence="9" type="primary">EXPA10</name>
    <name evidence="9" type="ORF">AXF42_Ash009735</name>
</gene>
<dbReference type="AlphaFoldDB" id="A0A2I0AWZ0"/>
<dbReference type="Proteomes" id="UP000236161">
    <property type="component" value="Unassembled WGS sequence"/>
</dbReference>
<evidence type="ECO:0000256" key="1">
    <source>
        <dbReference type="ARBA" id="ARBA00005392"/>
    </source>
</evidence>
<dbReference type="GO" id="GO:0005576">
    <property type="term" value="C:extracellular region"/>
    <property type="evidence" value="ECO:0007669"/>
    <property type="project" value="InterPro"/>
</dbReference>
<evidence type="ECO:0000313" key="10">
    <source>
        <dbReference type="Proteomes" id="UP000236161"/>
    </source>
</evidence>
<accession>A0A2I0AWZ0</accession>
<evidence type="ECO:0000256" key="4">
    <source>
        <dbReference type="ARBA" id="ARBA00022729"/>
    </source>
</evidence>
<comment type="subcellular location">
    <subcellularLocation>
        <location evidence="6">Secreted</location>
        <location evidence="6">Cell wall</location>
    </subcellularLocation>
    <subcellularLocation>
        <location evidence="6">Membrane</location>
        <topology evidence="6">Peripheral membrane protein</topology>
    </subcellularLocation>
</comment>
<dbReference type="InterPro" id="IPR036908">
    <property type="entry name" value="RlpA-like_sf"/>
</dbReference>
<dbReference type="EMBL" id="KZ451942">
    <property type="protein sequence ID" value="PKA60051.1"/>
    <property type="molecule type" value="Genomic_DNA"/>
</dbReference>
<proteinExistence type="inferred from homology"/>
<dbReference type="InterPro" id="IPR002963">
    <property type="entry name" value="Expansin"/>
</dbReference>
<dbReference type="Gene3D" id="2.60.40.760">
    <property type="entry name" value="Expansin, cellulose-binding-like domain"/>
    <property type="match status" value="1"/>
</dbReference>
<keyword evidence="10" id="KW-1185">Reference proteome</keyword>
<dbReference type="InterPro" id="IPR007112">
    <property type="entry name" value="Expansin/allergen_DPBB_dom"/>
</dbReference>
<name>A0A2I0AWZ0_9ASPA</name>
<dbReference type="SUPFAM" id="SSF49590">
    <property type="entry name" value="PHL pollen allergen"/>
    <property type="match status" value="1"/>
</dbReference>
<feature type="domain" description="Expansin-like EG45" evidence="7">
    <location>
        <begin position="62"/>
        <end position="175"/>
    </location>
</feature>
<dbReference type="InterPro" id="IPR007117">
    <property type="entry name" value="Expansin_CBD"/>
</dbReference>
<comment type="function">
    <text evidence="6">Causes loosening and extension of plant cell walls by disrupting non-covalent bonding between cellulose microfibrils and matrix glucans. No enzymatic activity has been found.</text>
</comment>
<organism evidence="9 10">
    <name type="scientific">Apostasia shenzhenica</name>
    <dbReference type="NCBI Taxonomy" id="1088818"/>
    <lineage>
        <taxon>Eukaryota</taxon>
        <taxon>Viridiplantae</taxon>
        <taxon>Streptophyta</taxon>
        <taxon>Embryophyta</taxon>
        <taxon>Tracheophyta</taxon>
        <taxon>Spermatophyta</taxon>
        <taxon>Magnoliopsida</taxon>
        <taxon>Liliopsida</taxon>
        <taxon>Asparagales</taxon>
        <taxon>Orchidaceae</taxon>
        <taxon>Apostasioideae</taxon>
        <taxon>Apostasia</taxon>
    </lineage>
</organism>
<keyword evidence="5" id="KW-0472">Membrane</keyword>
<sequence>MAQPSPPADLRCLLSTVLVFFYILNLADAHRSPSPSSSAVLSEWRSARASYYAATNPRDTVGGACGYGDLGQSGYGLATVGLSSALFEKGQACGGCYEVRCVEELRYCIPGTSIVLTATNFCAPNFGLPSDAGGLCNPPNAHFVMPIAAFEKIAIWKAGVLAIQYRRIKCIRVGGVRFTIEGRGFFVAVLLSNVAGAGDVTAVKVKGTATGWLPMGRTWGQNWHISADLRGQPLSFELTAGDGHVLTSYNVAPHDWSFGKTYVGKQFPF</sequence>
<evidence type="ECO:0000259" key="7">
    <source>
        <dbReference type="PROSITE" id="PS50842"/>
    </source>
</evidence>
<dbReference type="GO" id="GO:0009664">
    <property type="term" value="P:plant-type cell wall organization"/>
    <property type="evidence" value="ECO:0007669"/>
    <property type="project" value="InterPro"/>
</dbReference>
<protein>
    <recommendedName>
        <fullName evidence="6">Expansin</fullName>
    </recommendedName>
</protein>
<keyword evidence="4 6" id="KW-0732">Signal</keyword>
<dbReference type="PROSITE" id="PS50843">
    <property type="entry name" value="EXPANSIN_CBD"/>
    <property type="match status" value="1"/>
</dbReference>
<dbReference type="SUPFAM" id="SSF50685">
    <property type="entry name" value="Barwin-like endoglucanases"/>
    <property type="match status" value="1"/>
</dbReference>
<reference evidence="9 10" key="1">
    <citation type="journal article" date="2017" name="Nature">
        <title>The Apostasia genome and the evolution of orchids.</title>
        <authorList>
            <person name="Zhang G.Q."/>
            <person name="Liu K.W."/>
            <person name="Li Z."/>
            <person name="Lohaus R."/>
            <person name="Hsiao Y.Y."/>
            <person name="Niu S.C."/>
            <person name="Wang J.Y."/>
            <person name="Lin Y.C."/>
            <person name="Xu Q."/>
            <person name="Chen L.J."/>
            <person name="Yoshida K."/>
            <person name="Fujiwara S."/>
            <person name="Wang Z.W."/>
            <person name="Zhang Y.Q."/>
            <person name="Mitsuda N."/>
            <person name="Wang M."/>
            <person name="Liu G.H."/>
            <person name="Pecoraro L."/>
            <person name="Huang H.X."/>
            <person name="Xiao X.J."/>
            <person name="Lin M."/>
            <person name="Wu X.Y."/>
            <person name="Wu W.L."/>
            <person name="Chen Y.Y."/>
            <person name="Chang S.B."/>
            <person name="Sakamoto S."/>
            <person name="Ohme-Takagi M."/>
            <person name="Yagi M."/>
            <person name="Zeng S.J."/>
            <person name="Shen C.Y."/>
            <person name="Yeh C.M."/>
            <person name="Luo Y.B."/>
            <person name="Tsai W.C."/>
            <person name="Van de Peer Y."/>
            <person name="Liu Z.J."/>
        </authorList>
    </citation>
    <scope>NUCLEOTIDE SEQUENCE [LARGE SCALE GENOMIC DNA]</scope>
    <source>
        <strain evidence="10">cv. Shenzhen</strain>
        <tissue evidence="9">Stem</tissue>
    </source>
</reference>
<dbReference type="Gene3D" id="2.40.40.10">
    <property type="entry name" value="RlpA-like domain"/>
    <property type="match status" value="1"/>
</dbReference>
<evidence type="ECO:0000256" key="5">
    <source>
        <dbReference type="ARBA" id="ARBA00023136"/>
    </source>
</evidence>
<dbReference type="PANTHER" id="PTHR31867">
    <property type="entry name" value="EXPANSIN-A15"/>
    <property type="match status" value="1"/>
</dbReference>
<dbReference type="SMART" id="SM00837">
    <property type="entry name" value="DPBB_1"/>
    <property type="match status" value="1"/>
</dbReference>
<dbReference type="OrthoDB" id="5823761at2759"/>
<evidence type="ECO:0000256" key="6">
    <source>
        <dbReference type="RuleBase" id="RU365023"/>
    </source>
</evidence>
<dbReference type="PRINTS" id="PR01226">
    <property type="entry name" value="EXPANSIN"/>
</dbReference>
<keyword evidence="2 6" id="KW-0134">Cell wall</keyword>
<dbReference type="GO" id="GO:0016020">
    <property type="term" value="C:membrane"/>
    <property type="evidence" value="ECO:0007669"/>
    <property type="project" value="UniProtKB-SubCell"/>
</dbReference>
<dbReference type="Pfam" id="PF03330">
    <property type="entry name" value="DPBB_1"/>
    <property type="match status" value="1"/>
</dbReference>
<dbReference type="InterPro" id="IPR009009">
    <property type="entry name" value="RlpA-like_DPBB"/>
</dbReference>
<dbReference type="Pfam" id="PF01357">
    <property type="entry name" value="Expansin_C"/>
    <property type="match status" value="1"/>
</dbReference>
<keyword evidence="3 6" id="KW-0964">Secreted</keyword>
<dbReference type="PRINTS" id="PR01225">
    <property type="entry name" value="EXPANSNFAMLY"/>
</dbReference>
<dbReference type="PROSITE" id="PS50842">
    <property type="entry name" value="EXPANSIN_EG45"/>
    <property type="match status" value="1"/>
</dbReference>
<feature type="domain" description="Expansin-like CBD" evidence="8">
    <location>
        <begin position="185"/>
        <end position="264"/>
    </location>
</feature>
<dbReference type="InterPro" id="IPR036749">
    <property type="entry name" value="Expansin_CBD_sf"/>
</dbReference>
<evidence type="ECO:0000256" key="3">
    <source>
        <dbReference type="ARBA" id="ARBA00022525"/>
    </source>
</evidence>
<dbReference type="CDD" id="cd22274">
    <property type="entry name" value="DPBB_EXPA_N"/>
    <property type="match status" value="1"/>
</dbReference>
<feature type="signal peptide" evidence="6">
    <location>
        <begin position="1"/>
        <end position="29"/>
    </location>
</feature>
<feature type="chain" id="PRO_5015216297" description="Expansin" evidence="6">
    <location>
        <begin position="30"/>
        <end position="269"/>
    </location>
</feature>